<gene>
    <name evidence="5" type="primary">Cnig_chr_II.g7484</name>
    <name evidence="5" type="ORF">B9Z55_007484</name>
</gene>
<dbReference type="InterPro" id="IPR001841">
    <property type="entry name" value="Znf_RING"/>
</dbReference>
<evidence type="ECO:0000256" key="3">
    <source>
        <dbReference type="PROSITE-ProRule" id="PRU00175"/>
    </source>
</evidence>
<accession>A0A2G5V9Z1</accession>
<name>A0A2G5V9Z1_9PELO</name>
<evidence type="ECO:0000313" key="5">
    <source>
        <dbReference type="EMBL" id="PIC48560.1"/>
    </source>
</evidence>
<keyword evidence="1 3" id="KW-0479">Metal-binding</keyword>
<comment type="caution">
    <text evidence="5">The sequence shown here is derived from an EMBL/GenBank/DDBJ whole genome shotgun (WGS) entry which is preliminary data.</text>
</comment>
<dbReference type="SUPFAM" id="SSF57850">
    <property type="entry name" value="RING/U-box"/>
    <property type="match status" value="1"/>
</dbReference>
<keyword evidence="6" id="KW-1185">Reference proteome</keyword>
<dbReference type="GO" id="GO:0008270">
    <property type="term" value="F:zinc ion binding"/>
    <property type="evidence" value="ECO:0007669"/>
    <property type="project" value="UniProtKB-KW"/>
</dbReference>
<dbReference type="Proteomes" id="UP000230233">
    <property type="component" value="Chromosome II"/>
</dbReference>
<evidence type="ECO:0000256" key="2">
    <source>
        <dbReference type="ARBA" id="ARBA00022833"/>
    </source>
</evidence>
<protein>
    <recommendedName>
        <fullName evidence="4">RING-type domain-containing protein</fullName>
    </recommendedName>
</protein>
<proteinExistence type="predicted"/>
<evidence type="ECO:0000256" key="1">
    <source>
        <dbReference type="ARBA" id="ARBA00022771"/>
    </source>
</evidence>
<feature type="domain" description="RING-type" evidence="4">
    <location>
        <begin position="9"/>
        <end position="55"/>
    </location>
</feature>
<sequence length="401" mass="46343">MIHLESLVCYACQTNQNERNLFDDKDRRAIVGTCGHSICFTCSISDENRNCPICSKPNAFIHRTVNYEAMAQMEYYRTNMFATFRKWWETLKTGVGVCSNCTSMGNLRICFTCREAQNLKDHDLSNDIMCPPCADTHVKLDQCDITSVRHLIKNPLPAHCHECGNETDDPRICEGLSHIRRKSLKFDTFSVCADCIIEHHDGHETMKAVDLYSLRWCTVDIISKLLWNKLGGTTDQKCKLRKMRLDHIGQRAIYWASLDYPLYTEKNAPEPKLIGQPIIKENLIESIIDVLEDQYNQLEELKETCGCGEVYKEVERLKLFDERGFPTHFEAMCMEPDSNVKIDRCPFDLESSREWRKELLELIERNEVATEPLEAIWFEKDILFESDTCEIMRGSSMTGDG</sequence>
<keyword evidence="1 3" id="KW-0863">Zinc-finger</keyword>
<dbReference type="AlphaFoldDB" id="A0A2G5V9Z1"/>
<dbReference type="OrthoDB" id="5797688at2759"/>
<dbReference type="SMART" id="SM00184">
    <property type="entry name" value="RING"/>
    <property type="match status" value="1"/>
</dbReference>
<evidence type="ECO:0000259" key="4">
    <source>
        <dbReference type="PROSITE" id="PS50089"/>
    </source>
</evidence>
<dbReference type="PROSITE" id="PS50089">
    <property type="entry name" value="ZF_RING_2"/>
    <property type="match status" value="1"/>
</dbReference>
<evidence type="ECO:0000313" key="6">
    <source>
        <dbReference type="Proteomes" id="UP000230233"/>
    </source>
</evidence>
<dbReference type="EMBL" id="PDUG01000002">
    <property type="protein sequence ID" value="PIC48560.1"/>
    <property type="molecule type" value="Genomic_DNA"/>
</dbReference>
<reference evidence="6" key="1">
    <citation type="submission" date="2017-10" db="EMBL/GenBank/DDBJ databases">
        <title>Rapid genome shrinkage in a self-fertile nematode reveals novel sperm competition proteins.</title>
        <authorList>
            <person name="Yin D."/>
            <person name="Schwarz E.M."/>
            <person name="Thomas C.G."/>
            <person name="Felde R.L."/>
            <person name="Korf I.F."/>
            <person name="Cutter A.D."/>
            <person name="Schartner C.M."/>
            <person name="Ralston E.J."/>
            <person name="Meyer B.J."/>
            <person name="Haag E.S."/>
        </authorList>
    </citation>
    <scope>NUCLEOTIDE SEQUENCE [LARGE SCALE GENOMIC DNA]</scope>
    <source>
        <strain evidence="6">JU1422</strain>
    </source>
</reference>
<organism evidence="5 6">
    <name type="scientific">Caenorhabditis nigoni</name>
    <dbReference type="NCBI Taxonomy" id="1611254"/>
    <lineage>
        <taxon>Eukaryota</taxon>
        <taxon>Metazoa</taxon>
        <taxon>Ecdysozoa</taxon>
        <taxon>Nematoda</taxon>
        <taxon>Chromadorea</taxon>
        <taxon>Rhabditida</taxon>
        <taxon>Rhabditina</taxon>
        <taxon>Rhabditomorpha</taxon>
        <taxon>Rhabditoidea</taxon>
        <taxon>Rhabditidae</taxon>
        <taxon>Peloderinae</taxon>
        <taxon>Caenorhabditis</taxon>
    </lineage>
</organism>
<keyword evidence="2" id="KW-0862">Zinc</keyword>